<dbReference type="SUPFAM" id="SSF47413">
    <property type="entry name" value="lambda repressor-like DNA-binding domains"/>
    <property type="match status" value="1"/>
</dbReference>
<dbReference type="CDD" id="cd00093">
    <property type="entry name" value="HTH_XRE"/>
    <property type="match status" value="1"/>
</dbReference>
<proteinExistence type="predicted"/>
<dbReference type="InterPro" id="IPR010982">
    <property type="entry name" value="Lambda_DNA-bd_dom_sf"/>
</dbReference>
<dbReference type="Proteomes" id="UP000674084">
    <property type="component" value="Unassembled WGS sequence"/>
</dbReference>
<dbReference type="Gene3D" id="1.10.260.40">
    <property type="entry name" value="lambda repressor-like DNA-binding domains"/>
    <property type="match status" value="1"/>
</dbReference>
<keyword evidence="4" id="KW-1185">Reference proteome</keyword>
<keyword evidence="1" id="KW-0238">DNA-binding</keyword>
<evidence type="ECO:0000313" key="3">
    <source>
        <dbReference type="EMBL" id="MBQ0923161.1"/>
    </source>
</evidence>
<name>A0ABS5DA37_9PSEU</name>
<accession>A0ABS5DA37</accession>
<dbReference type="SMART" id="SM00530">
    <property type="entry name" value="HTH_XRE"/>
    <property type="match status" value="1"/>
</dbReference>
<dbReference type="PROSITE" id="PS50943">
    <property type="entry name" value="HTH_CROC1"/>
    <property type="match status" value="1"/>
</dbReference>
<feature type="domain" description="HTH cro/C1-type" evidence="2">
    <location>
        <begin position="44"/>
        <end position="97"/>
    </location>
</feature>
<dbReference type="InterPro" id="IPR050807">
    <property type="entry name" value="TransReg_Diox_bact_type"/>
</dbReference>
<dbReference type="Pfam" id="PF01381">
    <property type="entry name" value="HTH_3"/>
    <property type="match status" value="1"/>
</dbReference>
<evidence type="ECO:0000313" key="4">
    <source>
        <dbReference type="Proteomes" id="UP000674084"/>
    </source>
</evidence>
<gene>
    <name evidence="3" type="ORF">KBO27_04360</name>
</gene>
<comment type="caution">
    <text evidence="3">The sequence shown here is derived from an EMBL/GenBank/DDBJ whole genome shotgun (WGS) entry which is preliminary data.</text>
</comment>
<evidence type="ECO:0000259" key="2">
    <source>
        <dbReference type="PROSITE" id="PS50943"/>
    </source>
</evidence>
<sequence length="107" mass="11605">MLGSEGTVARTDWESLRERRTQEPGAAEAYEATRIAYELGKATRELREERSWTQSQLADAAGMSQPAVARFEAGGTVPTIPILDRLAHALGVELVVRFDQSDSAASA</sequence>
<dbReference type="EMBL" id="JAGPXE010000002">
    <property type="protein sequence ID" value="MBQ0923161.1"/>
    <property type="molecule type" value="Genomic_DNA"/>
</dbReference>
<dbReference type="PANTHER" id="PTHR46797:SF1">
    <property type="entry name" value="METHYLPHOSPHONATE SYNTHASE"/>
    <property type="match status" value="1"/>
</dbReference>
<dbReference type="InterPro" id="IPR001387">
    <property type="entry name" value="Cro/C1-type_HTH"/>
</dbReference>
<reference evidence="3 4" key="1">
    <citation type="submission" date="2021-04" db="EMBL/GenBank/DDBJ databases">
        <title>Whole-genome sequencing of Saccharopolyspora endophytica KCTC 19397.</title>
        <authorList>
            <person name="Ay H."/>
            <person name="Saygin H."/>
            <person name="Sahin N."/>
        </authorList>
    </citation>
    <scope>NUCLEOTIDE SEQUENCE [LARGE SCALE GENOMIC DNA]</scope>
    <source>
        <strain evidence="3 4">KCTC 19397</strain>
    </source>
</reference>
<evidence type="ECO:0000256" key="1">
    <source>
        <dbReference type="ARBA" id="ARBA00023125"/>
    </source>
</evidence>
<protein>
    <submittedName>
        <fullName evidence="3">Helix-turn-helix transcriptional regulator</fullName>
    </submittedName>
</protein>
<organism evidence="3 4">
    <name type="scientific">Saccharopolyspora endophytica</name>
    <dbReference type="NCBI Taxonomy" id="543886"/>
    <lineage>
        <taxon>Bacteria</taxon>
        <taxon>Bacillati</taxon>
        <taxon>Actinomycetota</taxon>
        <taxon>Actinomycetes</taxon>
        <taxon>Pseudonocardiales</taxon>
        <taxon>Pseudonocardiaceae</taxon>
        <taxon>Saccharopolyspora</taxon>
    </lineage>
</organism>
<dbReference type="PANTHER" id="PTHR46797">
    <property type="entry name" value="HTH-TYPE TRANSCRIPTIONAL REGULATOR"/>
    <property type="match status" value="1"/>
</dbReference>